<proteinExistence type="inferred from homology"/>
<sequence>MHIQLKTKLPGPKSNRILQKLKQKNAAFNLDHLFVHSGKGEGSHFQDVDGNTFLDFASQVASNPLGYNNAAMLRVLQKHSSYTPFKYGGQDFTVPQHEELLDELLKIVPREMNAAFLINSGAEANENALKIAVRHNPSARIGISFVNGWHGRTTGALSLTNAKAVQVKQYFKIPVRHLQYDESAIEELELLMQREFDPTEIGFVIMECVQGEGGYHIAPTKMVQGIRKLTRKYNIPLISDEVQAGMGITGKWWAYQHYDITPDIQTCGKKLQVAATVANRRLFPKEKGAISSTWGGGHVLDMAMGAAIIREIKKQKLLHHAEKMGKEVRQRLKEIELQFPSLIMQPRGLGLMNAFDLPTNALRGKFIQECFKRGLIVLGCGIQGVRVIPALNVTKKDIGEGMEIIAQAASKLNKEA</sequence>
<protein>
    <submittedName>
        <fullName evidence="7">Aminotransferase class III-fold pyridoxal phosphate-dependent enzyme</fullName>
    </submittedName>
</protein>
<organism evidence="7">
    <name type="scientific">Candidatus Iainarchaeum sp</name>
    <dbReference type="NCBI Taxonomy" id="3101447"/>
    <lineage>
        <taxon>Archaea</taxon>
        <taxon>Candidatus Iainarchaeota</taxon>
        <taxon>Candidatus Iainarchaeia</taxon>
        <taxon>Candidatus Iainarchaeales</taxon>
        <taxon>Candidatus Iainarchaeaceae</taxon>
        <taxon>Candidatus Iainarchaeum</taxon>
    </lineage>
</organism>
<keyword evidence="4 7" id="KW-0808">Transferase</keyword>
<dbReference type="GO" id="GO:0030170">
    <property type="term" value="F:pyridoxal phosphate binding"/>
    <property type="evidence" value="ECO:0007669"/>
    <property type="project" value="InterPro"/>
</dbReference>
<dbReference type="CDD" id="cd00610">
    <property type="entry name" value="OAT_like"/>
    <property type="match status" value="1"/>
</dbReference>
<dbReference type="GO" id="GO:0009450">
    <property type="term" value="P:gamma-aminobutyric acid catabolic process"/>
    <property type="evidence" value="ECO:0007669"/>
    <property type="project" value="TreeGrafter"/>
</dbReference>
<gene>
    <name evidence="7" type="ORF">IPJ89_00840</name>
</gene>
<dbReference type="Gene3D" id="3.90.1150.10">
    <property type="entry name" value="Aspartate Aminotransferase, domain 1"/>
    <property type="match status" value="1"/>
</dbReference>
<dbReference type="PANTHER" id="PTHR43206">
    <property type="entry name" value="AMINOTRANSFERASE"/>
    <property type="match status" value="1"/>
</dbReference>
<evidence type="ECO:0000256" key="2">
    <source>
        <dbReference type="ARBA" id="ARBA00008954"/>
    </source>
</evidence>
<evidence type="ECO:0000256" key="4">
    <source>
        <dbReference type="ARBA" id="ARBA00022679"/>
    </source>
</evidence>
<dbReference type="PANTHER" id="PTHR43206:SF2">
    <property type="entry name" value="4-AMINOBUTYRATE AMINOTRANSFERASE GABT"/>
    <property type="match status" value="1"/>
</dbReference>
<evidence type="ECO:0000256" key="6">
    <source>
        <dbReference type="RuleBase" id="RU003560"/>
    </source>
</evidence>
<comment type="cofactor">
    <cofactor evidence="1">
        <name>pyridoxal 5'-phosphate</name>
        <dbReference type="ChEBI" id="CHEBI:597326"/>
    </cofactor>
</comment>
<reference evidence="7" key="1">
    <citation type="submission" date="2020-11" db="EMBL/GenBank/DDBJ databases">
        <title>Connecting structure to function with the recovery of over 1000 high-quality activated sludge metagenome-assembled genomes encoding full-length rRNA genes using long-read sequencing.</title>
        <authorList>
            <person name="Singleton C.M."/>
            <person name="Petriglieri F."/>
            <person name="Kristensen J.M."/>
            <person name="Kirkegaard R.H."/>
            <person name="Michaelsen T.Y."/>
            <person name="Andersen M.H."/>
            <person name="Karst S.M."/>
            <person name="Dueholm M.S."/>
            <person name="Nielsen P.H."/>
            <person name="Albertsen M."/>
        </authorList>
    </citation>
    <scope>NUCLEOTIDE SEQUENCE</scope>
    <source>
        <strain evidence="7">Fred_18-Q3-R57-64_BAT3C.431</strain>
    </source>
</reference>
<dbReference type="EMBL" id="CP064981">
    <property type="protein sequence ID" value="QQR92776.1"/>
    <property type="molecule type" value="Genomic_DNA"/>
</dbReference>
<dbReference type="PIRSF" id="PIRSF000521">
    <property type="entry name" value="Transaminase_4ab_Lys_Orn"/>
    <property type="match status" value="1"/>
</dbReference>
<dbReference type="Gene3D" id="3.40.640.10">
    <property type="entry name" value="Type I PLP-dependent aspartate aminotransferase-like (Major domain)"/>
    <property type="match status" value="1"/>
</dbReference>
<dbReference type="InterPro" id="IPR015422">
    <property type="entry name" value="PyrdxlP-dep_Trfase_small"/>
</dbReference>
<evidence type="ECO:0000256" key="3">
    <source>
        <dbReference type="ARBA" id="ARBA00022576"/>
    </source>
</evidence>
<name>A0A7T9DK15_9ARCH</name>
<dbReference type="Pfam" id="PF00202">
    <property type="entry name" value="Aminotran_3"/>
    <property type="match status" value="1"/>
</dbReference>
<keyword evidence="3 7" id="KW-0032">Aminotransferase</keyword>
<evidence type="ECO:0000256" key="5">
    <source>
        <dbReference type="ARBA" id="ARBA00022898"/>
    </source>
</evidence>
<dbReference type="InterPro" id="IPR015424">
    <property type="entry name" value="PyrdxlP-dep_Trfase"/>
</dbReference>
<dbReference type="Proteomes" id="UP000596004">
    <property type="component" value="Chromosome"/>
</dbReference>
<dbReference type="InterPro" id="IPR005814">
    <property type="entry name" value="Aminotrans_3"/>
</dbReference>
<evidence type="ECO:0000313" key="7">
    <source>
        <dbReference type="EMBL" id="QQR92776.1"/>
    </source>
</evidence>
<dbReference type="SUPFAM" id="SSF53383">
    <property type="entry name" value="PLP-dependent transferases"/>
    <property type="match status" value="1"/>
</dbReference>
<accession>A0A7T9DK15</accession>
<dbReference type="InterPro" id="IPR015421">
    <property type="entry name" value="PyrdxlP-dep_Trfase_major"/>
</dbReference>
<evidence type="ECO:0000256" key="1">
    <source>
        <dbReference type="ARBA" id="ARBA00001933"/>
    </source>
</evidence>
<comment type="similarity">
    <text evidence="2 6">Belongs to the class-III pyridoxal-phosphate-dependent aminotransferase family.</text>
</comment>
<keyword evidence="5 6" id="KW-0663">Pyridoxal phosphate</keyword>
<dbReference type="GO" id="GO:0008483">
    <property type="term" value="F:transaminase activity"/>
    <property type="evidence" value="ECO:0007669"/>
    <property type="project" value="UniProtKB-KW"/>
</dbReference>
<dbReference type="AlphaFoldDB" id="A0A7T9DK15"/>